<evidence type="ECO:0000256" key="2">
    <source>
        <dbReference type="SAM" id="SignalP"/>
    </source>
</evidence>
<evidence type="ECO:0000313" key="3">
    <source>
        <dbReference type="EMBL" id="PJJ83494.1"/>
    </source>
</evidence>
<evidence type="ECO:0000256" key="1">
    <source>
        <dbReference type="SAM" id="MobiDB-lite"/>
    </source>
</evidence>
<organism evidence="3 4">
    <name type="scientific">Mucilaginibacter auburnensis</name>
    <dbReference type="NCBI Taxonomy" id="1457233"/>
    <lineage>
        <taxon>Bacteria</taxon>
        <taxon>Pseudomonadati</taxon>
        <taxon>Bacteroidota</taxon>
        <taxon>Sphingobacteriia</taxon>
        <taxon>Sphingobacteriales</taxon>
        <taxon>Sphingobacteriaceae</taxon>
        <taxon>Mucilaginibacter</taxon>
    </lineage>
</organism>
<dbReference type="AlphaFoldDB" id="A0A2H9VRQ1"/>
<feature type="signal peptide" evidence="2">
    <location>
        <begin position="1"/>
        <end position="20"/>
    </location>
</feature>
<gene>
    <name evidence="3" type="ORF">CLV57_0476</name>
</gene>
<keyword evidence="4" id="KW-1185">Reference proteome</keyword>
<dbReference type="RefSeq" id="WP_100339752.1">
    <property type="nucleotide sequence ID" value="NZ_PGFJ01000001.1"/>
</dbReference>
<sequence>MKQITALAALILLGVSQVFAQHDHHTTTTTDTTSHASHHDDGPPMTSKFSLDLPMTRDGSGTSWVPDETPMYAYMIHGKKWMTMIHGDIFLRYNKQDLFNKGTRGGSKFDAPNMLMFMSQRKVGRNGLFAISTMFSLDPFTVGNGGYPLLYQTGESYQGRLLVDRQHPHDLFAQLSVNYTQRVAKSTDVSLSVGYPSEPALGPSAFMHRMSGWNNPDAPLSHHYQDATHIAFGVATLGLRHKNFKLEGSVFTGKEPDEFRYGFDKARFDSYSVRLMYNPTSQWSFQVSNGWLHAPEEGHHENVNRFTASAMHAKLLTSDSYIATTLVYGQNSHEGHSAEPSVLLESTMQWSRAALYGRYEFVQKNAAALDLLQTLPTNPALNINAITLGTNYILGTFKQTNVTAGIQGTLNVSPSAVKNLYGTAPMSFQVYLRINPSMLKLGRPMKMMMDM</sequence>
<accession>A0A2H9VRQ1</accession>
<feature type="region of interest" description="Disordered" evidence="1">
    <location>
        <begin position="25"/>
        <end position="49"/>
    </location>
</feature>
<dbReference type="EMBL" id="PGFJ01000001">
    <property type="protein sequence ID" value="PJJ83494.1"/>
    <property type="molecule type" value="Genomic_DNA"/>
</dbReference>
<comment type="caution">
    <text evidence="3">The sequence shown here is derived from an EMBL/GenBank/DDBJ whole genome shotgun (WGS) entry which is preliminary data.</text>
</comment>
<evidence type="ECO:0000313" key="4">
    <source>
        <dbReference type="Proteomes" id="UP000242687"/>
    </source>
</evidence>
<dbReference type="OrthoDB" id="5490906at2"/>
<reference evidence="3 4" key="1">
    <citation type="submission" date="2017-11" db="EMBL/GenBank/DDBJ databases">
        <title>Genomic Encyclopedia of Archaeal and Bacterial Type Strains, Phase II (KMG-II): From Individual Species to Whole Genera.</title>
        <authorList>
            <person name="Goeker M."/>
        </authorList>
    </citation>
    <scope>NUCLEOTIDE SEQUENCE [LARGE SCALE GENOMIC DNA]</scope>
    <source>
        <strain evidence="3 4">DSM 28175</strain>
    </source>
</reference>
<evidence type="ECO:0008006" key="5">
    <source>
        <dbReference type="Google" id="ProtNLM"/>
    </source>
</evidence>
<dbReference type="Proteomes" id="UP000242687">
    <property type="component" value="Unassembled WGS sequence"/>
</dbReference>
<feature type="chain" id="PRO_5014197167" description="DUF5723 domain-containing protein" evidence="2">
    <location>
        <begin position="21"/>
        <end position="451"/>
    </location>
</feature>
<protein>
    <recommendedName>
        <fullName evidence="5">DUF5723 domain-containing protein</fullName>
    </recommendedName>
</protein>
<name>A0A2H9VRQ1_9SPHI</name>
<proteinExistence type="predicted"/>
<keyword evidence="2" id="KW-0732">Signal</keyword>